<dbReference type="AlphaFoldDB" id="A0A921S7Y5"/>
<reference evidence="1" key="1">
    <citation type="journal article" date="2019" name="BMC Genomics">
        <title>A new reference genome for Sorghum bicolor reveals high levels of sequence similarity between sweet and grain genotypes: implications for the genetics of sugar metabolism.</title>
        <authorList>
            <person name="Cooper E.A."/>
            <person name="Brenton Z.W."/>
            <person name="Flinn B.S."/>
            <person name="Jenkins J."/>
            <person name="Shu S."/>
            <person name="Flowers D."/>
            <person name="Luo F."/>
            <person name="Wang Y."/>
            <person name="Xia P."/>
            <person name="Barry K."/>
            <person name="Daum C."/>
            <person name="Lipzen A."/>
            <person name="Yoshinaga Y."/>
            <person name="Schmutz J."/>
            <person name="Saski C."/>
            <person name="Vermerris W."/>
            <person name="Kresovich S."/>
        </authorList>
    </citation>
    <scope>NUCLEOTIDE SEQUENCE</scope>
</reference>
<organism evidence="1 2">
    <name type="scientific">Sorghum bicolor</name>
    <name type="common">Sorghum</name>
    <name type="synonym">Sorghum vulgare</name>
    <dbReference type="NCBI Taxonomy" id="4558"/>
    <lineage>
        <taxon>Eukaryota</taxon>
        <taxon>Viridiplantae</taxon>
        <taxon>Streptophyta</taxon>
        <taxon>Embryophyta</taxon>
        <taxon>Tracheophyta</taxon>
        <taxon>Spermatophyta</taxon>
        <taxon>Magnoliopsida</taxon>
        <taxon>Liliopsida</taxon>
        <taxon>Poales</taxon>
        <taxon>Poaceae</taxon>
        <taxon>PACMAD clade</taxon>
        <taxon>Panicoideae</taxon>
        <taxon>Andropogonodae</taxon>
        <taxon>Andropogoneae</taxon>
        <taxon>Sorghinae</taxon>
        <taxon>Sorghum</taxon>
    </lineage>
</organism>
<protein>
    <submittedName>
        <fullName evidence="1">Uncharacterized protein</fullName>
    </submittedName>
</protein>
<accession>A0A921S7Y5</accession>
<name>A0A921S7Y5_SORBI</name>
<gene>
    <name evidence="1" type="ORF">BDA96_01G572000</name>
</gene>
<comment type="caution">
    <text evidence="1">The sequence shown here is derived from an EMBL/GenBank/DDBJ whole genome shotgun (WGS) entry which is preliminary data.</text>
</comment>
<dbReference type="Proteomes" id="UP000807115">
    <property type="component" value="Chromosome 1"/>
</dbReference>
<reference evidence="1" key="2">
    <citation type="submission" date="2020-10" db="EMBL/GenBank/DDBJ databases">
        <authorList>
            <person name="Cooper E.A."/>
            <person name="Brenton Z.W."/>
            <person name="Flinn B.S."/>
            <person name="Jenkins J."/>
            <person name="Shu S."/>
            <person name="Flowers D."/>
            <person name="Luo F."/>
            <person name="Wang Y."/>
            <person name="Xia P."/>
            <person name="Barry K."/>
            <person name="Daum C."/>
            <person name="Lipzen A."/>
            <person name="Yoshinaga Y."/>
            <person name="Schmutz J."/>
            <person name="Saski C."/>
            <person name="Vermerris W."/>
            <person name="Kresovich S."/>
        </authorList>
    </citation>
    <scope>NUCLEOTIDE SEQUENCE</scope>
</reference>
<proteinExistence type="predicted"/>
<dbReference type="EMBL" id="CM027680">
    <property type="protein sequence ID" value="KAG0553173.1"/>
    <property type="molecule type" value="Genomic_DNA"/>
</dbReference>
<evidence type="ECO:0000313" key="2">
    <source>
        <dbReference type="Proteomes" id="UP000807115"/>
    </source>
</evidence>
<evidence type="ECO:0000313" key="1">
    <source>
        <dbReference type="EMBL" id="KAG0553173.1"/>
    </source>
</evidence>
<sequence>MADGIGPTCDVAVPHYLSRSCRRHSAVACPTAAASSQPQPIMSNIALFFPDYCLSSKPAIDGAAWQSVKPLS</sequence>